<feature type="signal peptide" evidence="3">
    <location>
        <begin position="1"/>
        <end position="16"/>
    </location>
</feature>
<dbReference type="InParanoid" id="A0A2T3AAB2"/>
<evidence type="ECO:0000313" key="4">
    <source>
        <dbReference type="EMBL" id="PSR88614.1"/>
    </source>
</evidence>
<name>A0A2T3AAB2_9PEZI</name>
<keyword evidence="2" id="KW-0812">Transmembrane</keyword>
<accession>A0A2T3AAB2</accession>
<feature type="transmembrane region" description="Helical" evidence="2">
    <location>
        <begin position="204"/>
        <end position="229"/>
    </location>
</feature>
<evidence type="ECO:0000256" key="1">
    <source>
        <dbReference type="SAM" id="MobiDB-lite"/>
    </source>
</evidence>
<sequence>MSCLILYCWLLDIAYCVSVVVVAEHRDNIVRSHVTNKDLPESEEQDCSPGYADFQGRRLGTTRYEGRILAVGQVSQGRKAGSASDTVAAIAFNVGFDLVRIKWIPETGSRTSSPGRSSAPASGSRPQNREQSRAMQNNCTRLVDSQCFHNSPSTSFCFERQWIGSSRGASFKHDNPSWFWPAAQECHVLLHPQVLSMMPMLMKVAMIMTMNRLTMLVFMSLMLMLMLMLRPMVMFPRVLTPLTILSCSRGKDFLLSCL</sequence>
<evidence type="ECO:0000256" key="2">
    <source>
        <dbReference type="SAM" id="Phobius"/>
    </source>
</evidence>
<organism evidence="4 5">
    <name type="scientific">Coniella lustricola</name>
    <dbReference type="NCBI Taxonomy" id="2025994"/>
    <lineage>
        <taxon>Eukaryota</taxon>
        <taxon>Fungi</taxon>
        <taxon>Dikarya</taxon>
        <taxon>Ascomycota</taxon>
        <taxon>Pezizomycotina</taxon>
        <taxon>Sordariomycetes</taxon>
        <taxon>Sordariomycetidae</taxon>
        <taxon>Diaporthales</taxon>
        <taxon>Schizoparmaceae</taxon>
        <taxon>Coniella</taxon>
    </lineage>
</organism>
<keyword evidence="2" id="KW-1133">Transmembrane helix</keyword>
<feature type="compositionally biased region" description="Low complexity" evidence="1">
    <location>
        <begin position="107"/>
        <end position="126"/>
    </location>
</feature>
<keyword evidence="3" id="KW-0732">Signal</keyword>
<keyword evidence="2" id="KW-0472">Membrane</keyword>
<dbReference type="AlphaFoldDB" id="A0A2T3AAB2"/>
<feature type="chain" id="PRO_5015612044" evidence="3">
    <location>
        <begin position="17"/>
        <end position="258"/>
    </location>
</feature>
<proteinExistence type="predicted"/>
<feature type="region of interest" description="Disordered" evidence="1">
    <location>
        <begin position="107"/>
        <end position="134"/>
    </location>
</feature>
<gene>
    <name evidence="4" type="ORF">BD289DRAFT_229879</name>
</gene>
<dbReference type="Proteomes" id="UP000241462">
    <property type="component" value="Unassembled WGS sequence"/>
</dbReference>
<keyword evidence="5" id="KW-1185">Reference proteome</keyword>
<evidence type="ECO:0000313" key="5">
    <source>
        <dbReference type="Proteomes" id="UP000241462"/>
    </source>
</evidence>
<protein>
    <submittedName>
        <fullName evidence="4">Uncharacterized protein</fullName>
    </submittedName>
</protein>
<evidence type="ECO:0000256" key="3">
    <source>
        <dbReference type="SAM" id="SignalP"/>
    </source>
</evidence>
<dbReference type="EMBL" id="KZ678426">
    <property type="protein sequence ID" value="PSR88614.1"/>
    <property type="molecule type" value="Genomic_DNA"/>
</dbReference>
<reference evidence="4 5" key="1">
    <citation type="journal article" date="2018" name="Mycol. Prog.">
        <title>Coniella lustricola, a new species from submerged detritus.</title>
        <authorList>
            <person name="Raudabaugh D.B."/>
            <person name="Iturriaga T."/>
            <person name="Carver A."/>
            <person name="Mondo S."/>
            <person name="Pangilinan J."/>
            <person name="Lipzen A."/>
            <person name="He G."/>
            <person name="Amirebrahimi M."/>
            <person name="Grigoriev I.V."/>
            <person name="Miller A.N."/>
        </authorList>
    </citation>
    <scope>NUCLEOTIDE SEQUENCE [LARGE SCALE GENOMIC DNA]</scope>
    <source>
        <strain evidence="4 5">B22-T-1</strain>
    </source>
</reference>